<feature type="transmembrane region" description="Helical" evidence="6">
    <location>
        <begin position="54"/>
        <end position="72"/>
    </location>
</feature>
<protein>
    <submittedName>
        <fullName evidence="8">Putative subunit of the multisubunit Na+/H+ antiporter</fullName>
    </submittedName>
</protein>
<evidence type="ECO:0000256" key="3">
    <source>
        <dbReference type="ARBA" id="ARBA00022692"/>
    </source>
</evidence>
<feature type="transmembrane region" description="Helical" evidence="6">
    <location>
        <begin position="6"/>
        <end position="23"/>
    </location>
</feature>
<feature type="domain" description="MrpA C-terminal/MbhD" evidence="7">
    <location>
        <begin position="12"/>
        <end position="75"/>
    </location>
</feature>
<comment type="subcellular location">
    <subcellularLocation>
        <location evidence="1">Cell membrane</location>
        <topology evidence="1">Multi-pass membrane protein</topology>
    </subcellularLocation>
</comment>
<dbReference type="InterPro" id="IPR025383">
    <property type="entry name" value="MrpA_C/MbhD"/>
</dbReference>
<gene>
    <name evidence="8" type="ORF">KR51_00004570</name>
</gene>
<reference evidence="8 9" key="1">
    <citation type="submission" date="2013-05" db="EMBL/GenBank/DDBJ databases">
        <title>Draft genome sequence of Rubidibacter lacunae KORDI 51-2.</title>
        <authorList>
            <person name="Choi D.H."/>
            <person name="Noh J.H."/>
            <person name="Kwon K.-K."/>
            <person name="Lee J.-H."/>
            <person name="Ryu J.-Y."/>
        </authorList>
    </citation>
    <scope>NUCLEOTIDE SEQUENCE [LARGE SCALE GENOMIC DNA]</scope>
    <source>
        <strain evidence="8 9">KORDI 51-2</strain>
    </source>
</reference>
<keyword evidence="3 6" id="KW-0812">Transmembrane</keyword>
<evidence type="ECO:0000256" key="4">
    <source>
        <dbReference type="ARBA" id="ARBA00022989"/>
    </source>
</evidence>
<dbReference type="RefSeq" id="WP_022604303.1">
    <property type="nucleotide sequence ID" value="NZ_ASSJ01000006.1"/>
</dbReference>
<evidence type="ECO:0000313" key="9">
    <source>
        <dbReference type="Proteomes" id="UP000016960"/>
    </source>
</evidence>
<keyword evidence="2" id="KW-1003">Cell membrane</keyword>
<dbReference type="STRING" id="582515.KR51_00004570"/>
<dbReference type="EMBL" id="ASSJ01000006">
    <property type="protein sequence ID" value="ERN42838.1"/>
    <property type="molecule type" value="Genomic_DNA"/>
</dbReference>
<evidence type="ECO:0000313" key="8">
    <source>
        <dbReference type="EMBL" id="ERN42838.1"/>
    </source>
</evidence>
<proteinExistence type="predicted"/>
<evidence type="ECO:0000256" key="6">
    <source>
        <dbReference type="SAM" id="Phobius"/>
    </source>
</evidence>
<dbReference type="Pfam" id="PF13244">
    <property type="entry name" value="MbhD"/>
    <property type="match status" value="1"/>
</dbReference>
<keyword evidence="4 6" id="KW-1133">Transmembrane helix</keyword>
<dbReference type="NCBIfam" id="NF005628">
    <property type="entry name" value="PRK07377.1-4"/>
    <property type="match status" value="1"/>
</dbReference>
<evidence type="ECO:0000256" key="1">
    <source>
        <dbReference type="ARBA" id="ARBA00004651"/>
    </source>
</evidence>
<keyword evidence="5 6" id="KW-0472">Membrane</keyword>
<accession>U5DE96</accession>
<feature type="transmembrane region" description="Helical" evidence="6">
    <location>
        <begin position="30"/>
        <end position="48"/>
    </location>
</feature>
<dbReference type="GO" id="GO:0005886">
    <property type="term" value="C:plasma membrane"/>
    <property type="evidence" value="ECO:0007669"/>
    <property type="project" value="UniProtKB-SubCell"/>
</dbReference>
<dbReference type="Proteomes" id="UP000016960">
    <property type="component" value="Unassembled WGS sequence"/>
</dbReference>
<evidence type="ECO:0000256" key="2">
    <source>
        <dbReference type="ARBA" id="ARBA00022475"/>
    </source>
</evidence>
<evidence type="ECO:0000256" key="5">
    <source>
        <dbReference type="ARBA" id="ARBA00023136"/>
    </source>
</evidence>
<keyword evidence="9" id="KW-1185">Reference proteome</keyword>
<dbReference type="InParanoid" id="U5DE96"/>
<dbReference type="OrthoDB" id="467332at2"/>
<comment type="caution">
    <text evidence="8">The sequence shown here is derived from an EMBL/GenBank/DDBJ whole genome shotgun (WGS) entry which is preliminary data.</text>
</comment>
<organism evidence="8 9">
    <name type="scientific">Rubidibacter lacunae KORDI 51-2</name>
    <dbReference type="NCBI Taxonomy" id="582515"/>
    <lineage>
        <taxon>Bacteria</taxon>
        <taxon>Bacillati</taxon>
        <taxon>Cyanobacteriota</taxon>
        <taxon>Cyanophyceae</taxon>
        <taxon>Oscillatoriophycideae</taxon>
        <taxon>Chroococcales</taxon>
        <taxon>Aphanothecaceae</taxon>
        <taxon>Rubidibacter</taxon>
    </lineage>
</organism>
<sequence length="201" mass="21730">MLEDNFVIAIALFLPLTACMLLSQKNPYHALVIRGILGAIAALFYALLGAADVALTEALVGTMLSITLYAIAVRSSLCMRLGVLETDELGLSTHHSPTSVTETAIESVGSFDELLGILRKALSRHHMRVELVPYPTARALESALLSKEIHSTCMSNLATALPAPAKSEACQPQYHVKTRVPRLYNLIQPEVPQHLASLSCI</sequence>
<dbReference type="AlphaFoldDB" id="U5DE96"/>
<dbReference type="eggNOG" id="COG1563">
    <property type="taxonomic scope" value="Bacteria"/>
</dbReference>
<dbReference type="NCBIfam" id="NF005630">
    <property type="entry name" value="PRK07377.1-6"/>
    <property type="match status" value="1"/>
</dbReference>
<name>U5DE96_9CHRO</name>
<dbReference type="PATRIC" id="fig|582515.4.peg.524"/>
<evidence type="ECO:0000259" key="7">
    <source>
        <dbReference type="Pfam" id="PF13244"/>
    </source>
</evidence>